<evidence type="ECO:0000313" key="2">
    <source>
        <dbReference type="EMBL" id="KAK2940541.1"/>
    </source>
</evidence>
<feature type="compositionally biased region" description="Basic residues" evidence="1">
    <location>
        <begin position="99"/>
        <end position="111"/>
    </location>
</feature>
<comment type="caution">
    <text evidence="2">The sequence shown here is derived from an EMBL/GenBank/DDBJ whole genome shotgun (WGS) entry which is preliminary data.</text>
</comment>
<name>A0ABQ9WPY6_9EUKA</name>
<dbReference type="EMBL" id="JARBJD010000657">
    <property type="protein sequence ID" value="KAK2940541.1"/>
    <property type="molecule type" value="Genomic_DNA"/>
</dbReference>
<feature type="compositionally biased region" description="Gly residues" evidence="1">
    <location>
        <begin position="1"/>
        <end position="11"/>
    </location>
</feature>
<accession>A0ABQ9WPY6</accession>
<protein>
    <submittedName>
        <fullName evidence="2">Uncharacterized protein</fullName>
    </submittedName>
</protein>
<reference evidence="2 3" key="1">
    <citation type="journal article" date="2022" name="bioRxiv">
        <title>Genomics of Preaxostyla Flagellates Illuminates Evolutionary Transitions and the Path Towards Mitochondrial Loss.</title>
        <authorList>
            <person name="Novak L.V.F."/>
            <person name="Treitli S.C."/>
            <person name="Pyrih J."/>
            <person name="Halakuc P."/>
            <person name="Pipaliya S.V."/>
            <person name="Vacek V."/>
            <person name="Brzon O."/>
            <person name="Soukal P."/>
            <person name="Eme L."/>
            <person name="Dacks J.B."/>
            <person name="Karnkowska A."/>
            <person name="Elias M."/>
            <person name="Hampl V."/>
        </authorList>
    </citation>
    <scope>NUCLEOTIDE SEQUENCE [LARGE SCALE GENOMIC DNA]</scope>
    <source>
        <strain evidence="2">NAU3</strain>
        <tissue evidence="2">Gut</tissue>
    </source>
</reference>
<sequence>MVVQSFGGGRGDNVAGRPDCEEGGRAEGIENTRDAQKGVDLSFPDVDGEDEEEAQEEERRDGGKKKKRDWLANKPKKMSGNARKKAAARTAERAPAPTGRRRTTNPRRRRRGSDGCGRAPTSLLHQTTTFNSTRRASTH</sequence>
<feature type="compositionally biased region" description="Basic and acidic residues" evidence="1">
    <location>
        <begin position="18"/>
        <end position="37"/>
    </location>
</feature>
<feature type="compositionally biased region" description="Basic residues" evidence="1">
    <location>
        <begin position="62"/>
        <end position="87"/>
    </location>
</feature>
<evidence type="ECO:0000313" key="3">
    <source>
        <dbReference type="Proteomes" id="UP001281761"/>
    </source>
</evidence>
<keyword evidence="3" id="KW-1185">Reference proteome</keyword>
<organism evidence="2 3">
    <name type="scientific">Blattamonas nauphoetae</name>
    <dbReference type="NCBI Taxonomy" id="2049346"/>
    <lineage>
        <taxon>Eukaryota</taxon>
        <taxon>Metamonada</taxon>
        <taxon>Preaxostyla</taxon>
        <taxon>Oxymonadida</taxon>
        <taxon>Blattamonas</taxon>
    </lineage>
</organism>
<dbReference type="Proteomes" id="UP001281761">
    <property type="component" value="Unassembled WGS sequence"/>
</dbReference>
<feature type="compositionally biased region" description="Acidic residues" evidence="1">
    <location>
        <begin position="46"/>
        <end position="56"/>
    </location>
</feature>
<feature type="region of interest" description="Disordered" evidence="1">
    <location>
        <begin position="1"/>
        <end position="139"/>
    </location>
</feature>
<feature type="compositionally biased region" description="Polar residues" evidence="1">
    <location>
        <begin position="123"/>
        <end position="139"/>
    </location>
</feature>
<gene>
    <name evidence="2" type="ORF">BLNAU_24556</name>
</gene>
<proteinExistence type="predicted"/>
<evidence type="ECO:0000256" key="1">
    <source>
        <dbReference type="SAM" id="MobiDB-lite"/>
    </source>
</evidence>